<organism evidence="1 2">
    <name type="scientific">Undibacterium luofuense</name>
    <dbReference type="NCBI Taxonomy" id="2828733"/>
    <lineage>
        <taxon>Bacteria</taxon>
        <taxon>Pseudomonadati</taxon>
        <taxon>Pseudomonadota</taxon>
        <taxon>Betaproteobacteria</taxon>
        <taxon>Burkholderiales</taxon>
        <taxon>Oxalobacteraceae</taxon>
        <taxon>Undibacterium</taxon>
    </lineage>
</organism>
<dbReference type="Proteomes" id="UP000680067">
    <property type="component" value="Unassembled WGS sequence"/>
</dbReference>
<comment type="caution">
    <text evidence="1">The sequence shown here is derived from an EMBL/GenBank/DDBJ whole genome shotgun (WGS) entry which is preliminary data.</text>
</comment>
<dbReference type="EMBL" id="JAGSPN010000280">
    <property type="protein sequence ID" value="MBR7784502.1"/>
    <property type="molecule type" value="Genomic_DNA"/>
</dbReference>
<reference evidence="1" key="1">
    <citation type="submission" date="2021-04" db="EMBL/GenBank/DDBJ databases">
        <title>novel species isolated from subtropical streams in China.</title>
        <authorList>
            <person name="Lu H."/>
        </authorList>
    </citation>
    <scope>NUCLEOTIDE SEQUENCE</scope>
    <source>
        <strain evidence="1">LFS511W</strain>
    </source>
</reference>
<accession>A0A941DNL8</accession>
<evidence type="ECO:0000313" key="2">
    <source>
        <dbReference type="Proteomes" id="UP000680067"/>
    </source>
</evidence>
<evidence type="ECO:0000313" key="1">
    <source>
        <dbReference type="EMBL" id="MBR7784502.1"/>
    </source>
</evidence>
<gene>
    <name evidence="1" type="ORF">KDM89_20420</name>
</gene>
<dbReference type="RefSeq" id="WP_212689692.1">
    <property type="nucleotide sequence ID" value="NZ_JAGSPN010000280.1"/>
</dbReference>
<sequence length="62" mass="6534">SSGTVLATLATYSNLDKGSSYLNKTFNLSAYKGQTIRIVFTGVEGSVTATAFLIDDVTLLAQ</sequence>
<proteinExistence type="predicted"/>
<name>A0A941DNL8_9BURK</name>
<feature type="non-terminal residue" evidence="1">
    <location>
        <position position="1"/>
    </location>
</feature>
<dbReference type="AlphaFoldDB" id="A0A941DNL8"/>
<keyword evidence="2" id="KW-1185">Reference proteome</keyword>
<protein>
    <submittedName>
        <fullName evidence="1">Uncharacterized protein</fullName>
    </submittedName>
</protein>